<sequence>MTRSSPWPQMAQYSTPSPTQTCEDQVVFMLLIWDRCWFRDFHQGFSLSYSWMGKAKRSWQLLLQRGMDFVG</sequence>
<reference evidence="1" key="1">
    <citation type="journal article" date="2019" name="bioRxiv">
        <title>The Genome of the Zebra Mussel, Dreissena polymorpha: A Resource for Invasive Species Research.</title>
        <authorList>
            <person name="McCartney M.A."/>
            <person name="Auch B."/>
            <person name="Kono T."/>
            <person name="Mallez S."/>
            <person name="Zhang Y."/>
            <person name="Obille A."/>
            <person name="Becker A."/>
            <person name="Abrahante J.E."/>
            <person name="Garbe J."/>
            <person name="Badalamenti J.P."/>
            <person name="Herman A."/>
            <person name="Mangelson H."/>
            <person name="Liachko I."/>
            <person name="Sullivan S."/>
            <person name="Sone E.D."/>
            <person name="Koren S."/>
            <person name="Silverstein K.A.T."/>
            <person name="Beckman K.B."/>
            <person name="Gohl D.M."/>
        </authorList>
    </citation>
    <scope>NUCLEOTIDE SEQUENCE</scope>
    <source>
        <strain evidence="1">Duluth1</strain>
        <tissue evidence="1">Whole animal</tissue>
    </source>
</reference>
<dbReference type="AlphaFoldDB" id="A0A9D4HGK1"/>
<evidence type="ECO:0000313" key="2">
    <source>
        <dbReference type="Proteomes" id="UP000828390"/>
    </source>
</evidence>
<name>A0A9D4HGK1_DREPO</name>
<dbReference type="Proteomes" id="UP000828390">
    <property type="component" value="Unassembled WGS sequence"/>
</dbReference>
<evidence type="ECO:0000313" key="1">
    <source>
        <dbReference type="EMBL" id="KAH3716674.1"/>
    </source>
</evidence>
<keyword evidence="2" id="KW-1185">Reference proteome</keyword>
<reference evidence="1" key="2">
    <citation type="submission" date="2020-11" db="EMBL/GenBank/DDBJ databases">
        <authorList>
            <person name="McCartney M.A."/>
            <person name="Auch B."/>
            <person name="Kono T."/>
            <person name="Mallez S."/>
            <person name="Becker A."/>
            <person name="Gohl D.M."/>
            <person name="Silverstein K.A.T."/>
            <person name="Koren S."/>
            <person name="Bechman K.B."/>
            <person name="Herman A."/>
            <person name="Abrahante J.E."/>
            <person name="Garbe J."/>
        </authorList>
    </citation>
    <scope>NUCLEOTIDE SEQUENCE</scope>
    <source>
        <strain evidence="1">Duluth1</strain>
        <tissue evidence="1">Whole animal</tissue>
    </source>
</reference>
<accession>A0A9D4HGK1</accession>
<gene>
    <name evidence="1" type="ORF">DPMN_059400</name>
</gene>
<organism evidence="1 2">
    <name type="scientific">Dreissena polymorpha</name>
    <name type="common">Zebra mussel</name>
    <name type="synonym">Mytilus polymorpha</name>
    <dbReference type="NCBI Taxonomy" id="45954"/>
    <lineage>
        <taxon>Eukaryota</taxon>
        <taxon>Metazoa</taxon>
        <taxon>Spiralia</taxon>
        <taxon>Lophotrochozoa</taxon>
        <taxon>Mollusca</taxon>
        <taxon>Bivalvia</taxon>
        <taxon>Autobranchia</taxon>
        <taxon>Heteroconchia</taxon>
        <taxon>Euheterodonta</taxon>
        <taxon>Imparidentia</taxon>
        <taxon>Neoheterodontei</taxon>
        <taxon>Myida</taxon>
        <taxon>Dreissenoidea</taxon>
        <taxon>Dreissenidae</taxon>
        <taxon>Dreissena</taxon>
    </lineage>
</organism>
<dbReference type="EMBL" id="JAIWYP010000013">
    <property type="protein sequence ID" value="KAH3716674.1"/>
    <property type="molecule type" value="Genomic_DNA"/>
</dbReference>
<protein>
    <submittedName>
        <fullName evidence="1">Uncharacterized protein</fullName>
    </submittedName>
</protein>
<comment type="caution">
    <text evidence="1">The sequence shown here is derived from an EMBL/GenBank/DDBJ whole genome shotgun (WGS) entry which is preliminary data.</text>
</comment>
<proteinExistence type="predicted"/>